<dbReference type="SUPFAM" id="SSF52047">
    <property type="entry name" value="RNI-like"/>
    <property type="match status" value="1"/>
</dbReference>
<dbReference type="RefSeq" id="WP_201800777.1">
    <property type="nucleotide sequence ID" value="NZ_RSCL01000012.1"/>
</dbReference>
<dbReference type="NCBIfam" id="NF038076">
    <property type="entry name" value="fam_STM4015"/>
    <property type="match status" value="1"/>
</dbReference>
<evidence type="ECO:0000313" key="1">
    <source>
        <dbReference type="EMBL" id="RUT03885.1"/>
    </source>
</evidence>
<dbReference type="InterPro" id="IPR032675">
    <property type="entry name" value="LRR_dom_sf"/>
</dbReference>
<protein>
    <submittedName>
        <fullName evidence="1">Uncharacterized protein</fullName>
    </submittedName>
</protein>
<comment type="caution">
    <text evidence="1">The sequence shown here is derived from an EMBL/GenBank/DDBJ whole genome shotgun (WGS) entry which is preliminary data.</text>
</comment>
<proteinExistence type="predicted"/>
<dbReference type="EMBL" id="RSCL01000012">
    <property type="protein sequence ID" value="RUT03885.1"/>
    <property type="molecule type" value="Genomic_DNA"/>
</dbReference>
<dbReference type="Proteomes" id="UP000271624">
    <property type="component" value="Unassembled WGS sequence"/>
</dbReference>
<name>A0A433VCQ5_9CYAN</name>
<dbReference type="InterPro" id="IPR047722">
    <property type="entry name" value="STM4015-like"/>
</dbReference>
<reference evidence="1" key="1">
    <citation type="submission" date="2018-12" db="EMBL/GenBank/DDBJ databases">
        <authorList>
            <person name="Will S."/>
            <person name="Neumann-Schaal M."/>
            <person name="Henke P."/>
        </authorList>
    </citation>
    <scope>NUCLEOTIDE SEQUENCE</scope>
    <source>
        <strain evidence="1">PCC 7102</strain>
    </source>
</reference>
<evidence type="ECO:0000313" key="2">
    <source>
        <dbReference type="Proteomes" id="UP000271624"/>
    </source>
</evidence>
<sequence>MSTDKNLPREFDVVLGGEAPPPLQGAVLGGIKGVKKRLTSSIVKVRIDAVNEALQYGESGLNLVIAALQDESSQVQLSAYLLLRERTELEIKQAIKAFQSWKLPERLEWYSDHHVSKFFNKEVEDFDPQIGITNPTGIAYAVRCEAGEENFEIFREKLESLTQDAQASKLEALVIGMWDEYGDDDSSCVVDALVSVKDKLKNLKAIFIGDIEFSEWMISSIEQSDISPLLRAYPLLEVIQLRGASNLQFSQLHHENLKAIIIESGALTRETIAQICDLQLPALQHLEIWLGSYRYGGNSTVDDLMPILEGNLFPRLSFLGLRNSNYSDDIACAIVNTLIVKFINILDLAMGTLSDEGAEALLNCSAINKLDILNVHENYLSDEMIMRLSQLDCQLVNHHQKREENDEDPRYRRYCSIAE</sequence>
<reference evidence="1" key="2">
    <citation type="journal article" date="2019" name="Genome Biol. Evol.">
        <title>Day and night: Metabolic profiles and evolutionary relationships of six axenic non-marine cyanobacteria.</title>
        <authorList>
            <person name="Will S.E."/>
            <person name="Henke P."/>
            <person name="Boedeker C."/>
            <person name="Huang S."/>
            <person name="Brinkmann H."/>
            <person name="Rohde M."/>
            <person name="Jarek M."/>
            <person name="Friedl T."/>
            <person name="Seufert S."/>
            <person name="Schumacher M."/>
            <person name="Overmann J."/>
            <person name="Neumann-Schaal M."/>
            <person name="Petersen J."/>
        </authorList>
    </citation>
    <scope>NUCLEOTIDE SEQUENCE [LARGE SCALE GENOMIC DNA]</scope>
    <source>
        <strain evidence="1">PCC 7102</strain>
    </source>
</reference>
<accession>A0A433VCQ5</accession>
<dbReference type="AlphaFoldDB" id="A0A433VCQ5"/>
<dbReference type="Gene3D" id="3.80.10.10">
    <property type="entry name" value="Ribonuclease Inhibitor"/>
    <property type="match status" value="1"/>
</dbReference>
<keyword evidence="2" id="KW-1185">Reference proteome</keyword>
<organism evidence="1 2">
    <name type="scientific">Dulcicalothrix desertica PCC 7102</name>
    <dbReference type="NCBI Taxonomy" id="232991"/>
    <lineage>
        <taxon>Bacteria</taxon>
        <taxon>Bacillati</taxon>
        <taxon>Cyanobacteriota</taxon>
        <taxon>Cyanophyceae</taxon>
        <taxon>Nostocales</taxon>
        <taxon>Calotrichaceae</taxon>
        <taxon>Dulcicalothrix</taxon>
    </lineage>
</organism>
<gene>
    <name evidence="1" type="ORF">DSM106972_047990</name>
</gene>